<protein>
    <submittedName>
        <fullName evidence="11">Phage shock protein C (PspC) family protein</fullName>
    </submittedName>
</protein>
<dbReference type="GO" id="GO:0005886">
    <property type="term" value="C:plasma membrane"/>
    <property type="evidence" value="ECO:0007669"/>
    <property type="project" value="UniProtKB-SubCell"/>
</dbReference>
<evidence type="ECO:0000256" key="7">
    <source>
        <dbReference type="SAM" id="Phobius"/>
    </source>
</evidence>
<organism evidence="11 12">
    <name type="scientific">Chitinophaga skermanii</name>
    <dbReference type="NCBI Taxonomy" id="331697"/>
    <lineage>
        <taxon>Bacteria</taxon>
        <taxon>Pseudomonadati</taxon>
        <taxon>Bacteroidota</taxon>
        <taxon>Chitinophagia</taxon>
        <taxon>Chitinophagales</taxon>
        <taxon>Chitinophagaceae</taxon>
        <taxon>Chitinophaga</taxon>
    </lineage>
</organism>
<evidence type="ECO:0000256" key="5">
    <source>
        <dbReference type="ARBA" id="ARBA00023136"/>
    </source>
</evidence>
<feature type="region of interest" description="Disordered" evidence="6">
    <location>
        <begin position="80"/>
        <end position="102"/>
    </location>
</feature>
<name>A0A327QDX3_9BACT</name>
<dbReference type="Proteomes" id="UP000249547">
    <property type="component" value="Unassembled WGS sequence"/>
</dbReference>
<dbReference type="EMBL" id="QLLL01000007">
    <property type="protein sequence ID" value="RAJ01473.1"/>
    <property type="molecule type" value="Genomic_DNA"/>
</dbReference>
<evidence type="ECO:0000256" key="2">
    <source>
        <dbReference type="ARBA" id="ARBA00022475"/>
    </source>
</evidence>
<dbReference type="OrthoDB" id="5772680at2"/>
<evidence type="ECO:0000259" key="10">
    <source>
        <dbReference type="Pfam" id="PF22744"/>
    </source>
</evidence>
<comment type="subcellular location">
    <subcellularLocation>
        <location evidence="1">Cell membrane</location>
        <topology evidence="1">Single-pass membrane protein</topology>
    </subcellularLocation>
</comment>
<feature type="transmembrane region" description="Helical" evidence="7">
    <location>
        <begin position="142"/>
        <end position="165"/>
    </location>
</feature>
<dbReference type="RefSeq" id="WP_111599116.1">
    <property type="nucleotide sequence ID" value="NZ_QLLL01000007.1"/>
</dbReference>
<comment type="caution">
    <text evidence="11">The sequence shown here is derived from an EMBL/GenBank/DDBJ whole genome shotgun (WGS) entry which is preliminary data.</text>
</comment>
<dbReference type="InterPro" id="IPR052027">
    <property type="entry name" value="PspC"/>
</dbReference>
<feature type="transmembrane region" description="Helical" evidence="7">
    <location>
        <begin position="319"/>
        <end position="343"/>
    </location>
</feature>
<feature type="domain" description="PspC-related ToastRack" evidence="10">
    <location>
        <begin position="399"/>
        <end position="495"/>
    </location>
</feature>
<reference evidence="11 12" key="1">
    <citation type="submission" date="2018-06" db="EMBL/GenBank/DDBJ databases">
        <title>Genomic Encyclopedia of Archaeal and Bacterial Type Strains, Phase II (KMG-II): from individual species to whole genera.</title>
        <authorList>
            <person name="Goeker M."/>
        </authorList>
    </citation>
    <scope>NUCLEOTIDE SEQUENCE [LARGE SCALE GENOMIC DNA]</scope>
    <source>
        <strain evidence="11 12">DSM 23857</strain>
    </source>
</reference>
<keyword evidence="12" id="KW-1185">Reference proteome</keyword>
<evidence type="ECO:0000313" key="12">
    <source>
        <dbReference type="Proteomes" id="UP000249547"/>
    </source>
</evidence>
<keyword evidence="3 7" id="KW-0812">Transmembrane</keyword>
<keyword evidence="5 7" id="KW-0472">Membrane</keyword>
<dbReference type="AlphaFoldDB" id="A0A327QDX3"/>
<evidence type="ECO:0000313" key="11">
    <source>
        <dbReference type="EMBL" id="RAJ01473.1"/>
    </source>
</evidence>
<dbReference type="InterPro" id="IPR054319">
    <property type="entry name" value="PspC-rel_ToastRack"/>
</dbReference>
<sequence length="612" mass="68940">MKKIININLSSRLIPIEDSAYDLLRGYLESLKKHFAQEDGSEEIMSDIESRIAEIFQEKLRKGAHCITDEDVQEIKASMGTPEQLEDEPKQNTQANDKTNAGFESYHRPSKRFYRDPEHKVLGGVCGGLGAYFNIDPVILRVAFVLLTIAFGASILVYLVIWIAAPSANTAAEKLEMRGEKVDYNNIKNTVQEEMKEFKSRMGNVGNDFRNFSQGRGKQFGSEIGNAFDRGARGLGRLIAFIAKSFMYFFAAVILITLIAVLVLSSFTAAFFPIINIALTDNQAILFWISFVLLLGIPIISLIMFLARRISGSKYANKYVGYSMGFFWVIGLICAITLATGIAKSVRSTGEVKNDVTLRAFKGEKLYIKKLDQLNSFDDDDFLVSLGERMRVEDDTTVVDAVSLKVVPGFKNQTNFELEIRRVSQGASRNQAQTLARSIILPLEQKDSILYLPAGFNIPTATKYRGQRVYIYVRVPNGKSVDIDRNALWNYNFLGIGRHYVNGIEQEYNNHLELKFENGRMQRMDDDGKPFLELSGDDDDENVIITNDEKPKDSVIRNYRYQENAPAVKDTAKPKKNATPVDNKKVDTATKKTLAFADPLPYLFVPIEMLRS</sequence>
<evidence type="ECO:0000256" key="3">
    <source>
        <dbReference type="ARBA" id="ARBA00022692"/>
    </source>
</evidence>
<dbReference type="InterPro" id="IPR054321">
    <property type="entry name" value="PspC-rel_TM"/>
</dbReference>
<feature type="transmembrane region" description="Helical" evidence="7">
    <location>
        <begin position="246"/>
        <end position="279"/>
    </location>
</feature>
<evidence type="ECO:0000256" key="1">
    <source>
        <dbReference type="ARBA" id="ARBA00004162"/>
    </source>
</evidence>
<feature type="domain" description="Phage shock protein PspC N-terminal" evidence="8">
    <location>
        <begin position="111"/>
        <end position="167"/>
    </location>
</feature>
<dbReference type="Pfam" id="PF04024">
    <property type="entry name" value="PspC"/>
    <property type="match status" value="1"/>
</dbReference>
<dbReference type="InterPro" id="IPR007168">
    <property type="entry name" value="Phageshock_PspC_N"/>
</dbReference>
<keyword evidence="2" id="KW-1003">Cell membrane</keyword>
<evidence type="ECO:0000259" key="8">
    <source>
        <dbReference type="Pfam" id="PF04024"/>
    </source>
</evidence>
<keyword evidence="4 7" id="KW-1133">Transmembrane helix</keyword>
<feature type="transmembrane region" description="Helical" evidence="7">
    <location>
        <begin position="285"/>
        <end position="307"/>
    </location>
</feature>
<accession>A0A327QDX3</accession>
<dbReference type="PANTHER" id="PTHR33885:SF3">
    <property type="entry name" value="PHAGE SHOCK PROTEIN C"/>
    <property type="match status" value="1"/>
</dbReference>
<evidence type="ECO:0000256" key="4">
    <source>
        <dbReference type="ARBA" id="ARBA00022989"/>
    </source>
</evidence>
<feature type="domain" description="PspC-related transmembrane region" evidence="9">
    <location>
        <begin position="215"/>
        <end position="345"/>
    </location>
</feature>
<proteinExistence type="predicted"/>
<evidence type="ECO:0000259" key="9">
    <source>
        <dbReference type="Pfam" id="PF22571"/>
    </source>
</evidence>
<dbReference type="PANTHER" id="PTHR33885">
    <property type="entry name" value="PHAGE SHOCK PROTEIN C"/>
    <property type="match status" value="1"/>
</dbReference>
<dbReference type="Pfam" id="PF22744">
    <property type="entry name" value="Toast-rack_PspC-Cterm"/>
    <property type="match status" value="1"/>
</dbReference>
<gene>
    <name evidence="11" type="ORF">LX64_03688</name>
</gene>
<evidence type="ECO:0000256" key="6">
    <source>
        <dbReference type="SAM" id="MobiDB-lite"/>
    </source>
</evidence>
<dbReference type="Pfam" id="PF22571">
    <property type="entry name" value="LiaI-LiaF-TM_PspC"/>
    <property type="match status" value="1"/>
</dbReference>